<dbReference type="EMBL" id="KQ964534">
    <property type="protein sequence ID" value="KXN69451.1"/>
    <property type="molecule type" value="Genomic_DNA"/>
</dbReference>
<gene>
    <name evidence="2" type="ORF">CONCODRAFT_79309</name>
</gene>
<dbReference type="Proteomes" id="UP000070444">
    <property type="component" value="Unassembled WGS sequence"/>
</dbReference>
<evidence type="ECO:0000259" key="1">
    <source>
        <dbReference type="Pfam" id="PF08280"/>
    </source>
</evidence>
<name>A0A137P3G3_CONC2</name>
<dbReference type="SUPFAM" id="SSF46785">
    <property type="entry name" value="Winged helix' DNA-binding domain"/>
    <property type="match status" value="1"/>
</dbReference>
<dbReference type="Gene3D" id="1.10.10.10">
    <property type="entry name" value="Winged helix-like DNA-binding domain superfamily/Winged helix DNA-binding domain"/>
    <property type="match status" value="4"/>
</dbReference>
<dbReference type="InterPro" id="IPR050661">
    <property type="entry name" value="BglG_antiterminators"/>
</dbReference>
<reference evidence="2 3" key="1">
    <citation type="journal article" date="2015" name="Genome Biol. Evol.">
        <title>Phylogenomic analyses indicate that early fungi evolved digesting cell walls of algal ancestors of land plants.</title>
        <authorList>
            <person name="Chang Y."/>
            <person name="Wang S."/>
            <person name="Sekimoto S."/>
            <person name="Aerts A.L."/>
            <person name="Choi C."/>
            <person name="Clum A."/>
            <person name="LaButti K.M."/>
            <person name="Lindquist E.A."/>
            <person name="Yee Ngan C."/>
            <person name="Ohm R.A."/>
            <person name="Salamov A.A."/>
            <person name="Grigoriev I.V."/>
            <person name="Spatafora J.W."/>
            <person name="Berbee M.L."/>
        </authorList>
    </citation>
    <scope>NUCLEOTIDE SEQUENCE [LARGE SCALE GENOMIC DNA]</scope>
    <source>
        <strain evidence="2 3">NRRL 28638</strain>
    </source>
</reference>
<sequence length="397" mass="45531">MSMKELAELAGTTSITISNRLKQINIAGEGVDYVKKGTHYGQTKFTDEFLINLVNENPNMSMRKLAKHANTSYKTISKRLKEINSGEQRVNYIAKDFKNVTKKFTDEYLINLIKENPEINTYELSKLVNVAQRTIYLRLKEINSTRPSEDKIVLKKNTTRTQRKTRKSITDDYLIKIINENPELDAYKLAKIADVSPSSIYKMLYKINTGGQRVDYIKKGRRNGVKKFSDELLINLVNENPDLNMAELAKITNTTVVTIKSRLNQINIDGKGVNYVKKDFKHLGKKFTDEFLINLVNENPELSTSELAKLSGTSQSTISRRLKEIRCNTDQSLNYITKKFNNRKKFTDEFLINLVNENPDLNMAELAKLANSSPSTISRRLDEINSNGERVKYSYKI</sequence>
<evidence type="ECO:0000313" key="3">
    <source>
        <dbReference type="Proteomes" id="UP000070444"/>
    </source>
</evidence>
<organism evidence="2 3">
    <name type="scientific">Conidiobolus coronatus (strain ATCC 28846 / CBS 209.66 / NRRL 28638)</name>
    <name type="common">Delacroixia coronata</name>
    <dbReference type="NCBI Taxonomy" id="796925"/>
    <lineage>
        <taxon>Eukaryota</taxon>
        <taxon>Fungi</taxon>
        <taxon>Fungi incertae sedis</taxon>
        <taxon>Zoopagomycota</taxon>
        <taxon>Entomophthoromycotina</taxon>
        <taxon>Entomophthoromycetes</taxon>
        <taxon>Entomophthorales</taxon>
        <taxon>Ancylistaceae</taxon>
        <taxon>Conidiobolus</taxon>
    </lineage>
</organism>
<evidence type="ECO:0000313" key="2">
    <source>
        <dbReference type="EMBL" id="KXN69451.1"/>
    </source>
</evidence>
<dbReference type="InterPro" id="IPR036390">
    <property type="entry name" value="WH_DNA-bd_sf"/>
</dbReference>
<accession>A0A137P3G3</accession>
<dbReference type="InterPro" id="IPR036388">
    <property type="entry name" value="WH-like_DNA-bd_sf"/>
</dbReference>
<dbReference type="Pfam" id="PF08280">
    <property type="entry name" value="HTH_Mga"/>
    <property type="match status" value="1"/>
</dbReference>
<proteinExistence type="predicted"/>
<dbReference type="Pfam" id="PF13412">
    <property type="entry name" value="HTH_24"/>
    <property type="match status" value="1"/>
</dbReference>
<dbReference type="PANTHER" id="PTHR30185:SF15">
    <property type="entry name" value="CRYPTIC BETA-GLUCOSIDE BGL OPERON ANTITERMINATOR"/>
    <property type="match status" value="1"/>
</dbReference>
<dbReference type="AlphaFoldDB" id="A0A137P3G3"/>
<dbReference type="PANTHER" id="PTHR30185">
    <property type="entry name" value="CRYPTIC BETA-GLUCOSIDE BGL OPERON ANTITERMINATOR"/>
    <property type="match status" value="1"/>
</dbReference>
<feature type="domain" description="M protein trans-acting positive regulator (MGA) HTH" evidence="1">
    <location>
        <begin position="233"/>
        <end position="268"/>
    </location>
</feature>
<keyword evidence="3" id="KW-1185">Reference proteome</keyword>
<protein>
    <recommendedName>
        <fullName evidence="1">M protein trans-acting positive regulator (MGA) HTH domain-containing protein</fullName>
    </recommendedName>
</protein>
<dbReference type="InterPro" id="IPR013199">
    <property type="entry name" value="HTH_Mga_DNA-bd_dom"/>
</dbReference>